<dbReference type="Pfam" id="PF00171">
    <property type="entry name" value="Aldedh"/>
    <property type="match status" value="1"/>
</dbReference>
<dbReference type="SUPFAM" id="SSF53720">
    <property type="entry name" value="ALDH-like"/>
    <property type="match status" value="1"/>
</dbReference>
<evidence type="ECO:0000313" key="8">
    <source>
        <dbReference type="EMBL" id="TQJ09336.1"/>
    </source>
</evidence>
<evidence type="ECO:0000256" key="1">
    <source>
        <dbReference type="ARBA" id="ARBA00009986"/>
    </source>
</evidence>
<dbReference type="Gene3D" id="3.40.605.10">
    <property type="entry name" value="Aldehyde Dehydrogenase, Chain A, domain 1"/>
    <property type="match status" value="1"/>
</dbReference>
<dbReference type="AlphaFoldDB" id="A0A542E1X6"/>
<evidence type="ECO:0000256" key="3">
    <source>
        <dbReference type="ARBA" id="ARBA00023002"/>
    </source>
</evidence>
<dbReference type="OrthoDB" id="3954161at2"/>
<organism evidence="8 9">
    <name type="scientific">Lapillicoccus jejuensis</name>
    <dbReference type="NCBI Taxonomy" id="402171"/>
    <lineage>
        <taxon>Bacteria</taxon>
        <taxon>Bacillati</taxon>
        <taxon>Actinomycetota</taxon>
        <taxon>Actinomycetes</taxon>
        <taxon>Micrococcales</taxon>
        <taxon>Intrasporangiaceae</taxon>
        <taxon>Lapillicoccus</taxon>
    </lineage>
</organism>
<evidence type="ECO:0000256" key="2">
    <source>
        <dbReference type="ARBA" id="ARBA00022857"/>
    </source>
</evidence>
<reference evidence="8 9" key="1">
    <citation type="submission" date="2019-06" db="EMBL/GenBank/DDBJ databases">
        <title>Sequencing the genomes of 1000 actinobacteria strains.</title>
        <authorList>
            <person name="Klenk H.-P."/>
        </authorList>
    </citation>
    <scope>NUCLEOTIDE SEQUENCE [LARGE SCALE GENOMIC DNA]</scope>
    <source>
        <strain evidence="8 9">DSM 18607</strain>
    </source>
</reference>
<dbReference type="GO" id="GO:0036243">
    <property type="term" value="F:succinate-semialdehyde dehydrogenase (NADP+) activity"/>
    <property type="evidence" value="ECO:0007669"/>
    <property type="project" value="UniProtKB-EC"/>
</dbReference>
<evidence type="ECO:0000313" key="9">
    <source>
        <dbReference type="Proteomes" id="UP000317893"/>
    </source>
</evidence>
<evidence type="ECO:0000256" key="5">
    <source>
        <dbReference type="ARBA" id="ARBA00048559"/>
    </source>
</evidence>
<keyword evidence="3" id="KW-0560">Oxidoreductase</keyword>
<gene>
    <name evidence="8" type="ORF">FB458_2446</name>
</gene>
<feature type="domain" description="Aldehyde dehydrogenase" evidence="7">
    <location>
        <begin position="54"/>
        <end position="507"/>
    </location>
</feature>
<dbReference type="EC" id="1.2.1.79" evidence="4"/>
<accession>A0A542E1X6</accession>
<name>A0A542E1X6_9MICO</name>
<evidence type="ECO:0000256" key="4">
    <source>
        <dbReference type="ARBA" id="ARBA00039122"/>
    </source>
</evidence>
<comment type="catalytic activity">
    <reaction evidence="5">
        <text>succinate semialdehyde + NADP(+) + H2O = succinate + NADPH + 2 H(+)</text>
        <dbReference type="Rhea" id="RHEA:13213"/>
        <dbReference type="ChEBI" id="CHEBI:15377"/>
        <dbReference type="ChEBI" id="CHEBI:15378"/>
        <dbReference type="ChEBI" id="CHEBI:30031"/>
        <dbReference type="ChEBI" id="CHEBI:57706"/>
        <dbReference type="ChEBI" id="CHEBI:57783"/>
        <dbReference type="ChEBI" id="CHEBI:58349"/>
        <dbReference type="EC" id="1.2.1.79"/>
    </reaction>
</comment>
<dbReference type="InterPro" id="IPR016163">
    <property type="entry name" value="Ald_DH_C"/>
</dbReference>
<proteinExistence type="inferred from homology"/>
<keyword evidence="9" id="KW-1185">Reference proteome</keyword>
<keyword evidence="2" id="KW-0521">NADP</keyword>
<evidence type="ECO:0000259" key="7">
    <source>
        <dbReference type="Pfam" id="PF00171"/>
    </source>
</evidence>
<comment type="caution">
    <text evidence="8">The sequence shown here is derived from an EMBL/GenBank/DDBJ whole genome shotgun (WGS) entry which is preliminary data.</text>
</comment>
<dbReference type="FunFam" id="3.40.605.10:FF:000010">
    <property type="entry name" value="N-succinylglutamate 5-semialdehyde dehydrogenase"/>
    <property type="match status" value="1"/>
</dbReference>
<feature type="region of interest" description="Disordered" evidence="6">
    <location>
        <begin position="1"/>
        <end position="23"/>
    </location>
</feature>
<dbReference type="NCBIfam" id="NF006916">
    <property type="entry name" value="PRK09407.1"/>
    <property type="match status" value="1"/>
</dbReference>
<dbReference type="EMBL" id="VFMN01000001">
    <property type="protein sequence ID" value="TQJ09336.1"/>
    <property type="molecule type" value="Genomic_DNA"/>
</dbReference>
<dbReference type="InterPro" id="IPR016161">
    <property type="entry name" value="Ald_DH/histidinol_DH"/>
</dbReference>
<comment type="similarity">
    <text evidence="1">Belongs to the aldehyde dehydrogenase family.</text>
</comment>
<dbReference type="Gene3D" id="3.40.309.10">
    <property type="entry name" value="Aldehyde Dehydrogenase, Chain A, domain 2"/>
    <property type="match status" value="1"/>
</dbReference>
<dbReference type="RefSeq" id="WP_141848723.1">
    <property type="nucleotide sequence ID" value="NZ_BAAAPR010000014.1"/>
</dbReference>
<dbReference type="FunFam" id="3.40.309.10:FF:000009">
    <property type="entry name" value="Aldehyde dehydrogenase A"/>
    <property type="match status" value="1"/>
</dbReference>
<dbReference type="InterPro" id="IPR016162">
    <property type="entry name" value="Ald_DH_N"/>
</dbReference>
<sequence>MSSETSGTGASASRPHDLVADPETDVTATYAVEPELVRRLTARVVCAPRPEWTTTVTPMTGGPVASLPLSTPDDVTLAVTAARAAQRSWARTTIAARAAVFLRFHDLVLRDQAEILDLVQLEAGKARSQAFEEVLDTAICARHYARSAARYLRPRRHAGAFPVLTQSVETLLPKGVVGVVSPWNYPFSLALTDLIPALLAGNAVVLRPDLQTTLTALEGVQLLAEAGLPEGVLQVVVGDGPSVGQAVVDQVDYVCYTGSTATGRRVAEAAARRLVGVSLELGGKNSLYVRADASLPRAVDGAIRAAFSSGGQLCMHTERLILHEDVADEFLARFLPAVRAMRLGTGVGWGYDMGSLLSQAALDRVTEHVEDARTKGARVLAGGRPRPDVGPFCFEPTVLEGVTEAMTCRDTETFGPVVSVYRVASDDEAVALANDTSYGLNASIFTRDVRAGRALARRIRCGTVNINEGYAAAWGSMGAPMGGMKDSGLGRRHGADGIRKYTEPQNVTAQHVAGFGAPRGLRDDQWAAVMTTAIGALKKLGRR</sequence>
<dbReference type="Proteomes" id="UP000317893">
    <property type="component" value="Unassembled WGS sequence"/>
</dbReference>
<protein>
    <recommendedName>
        <fullName evidence="4">succinate-semialdehyde dehydrogenase (NADP(+))</fullName>
        <ecNumber evidence="4">1.2.1.79</ecNumber>
    </recommendedName>
</protein>
<feature type="compositionally biased region" description="Low complexity" evidence="6">
    <location>
        <begin position="1"/>
        <end position="13"/>
    </location>
</feature>
<evidence type="ECO:0000256" key="6">
    <source>
        <dbReference type="SAM" id="MobiDB-lite"/>
    </source>
</evidence>
<dbReference type="PANTHER" id="PTHR11699">
    <property type="entry name" value="ALDEHYDE DEHYDROGENASE-RELATED"/>
    <property type="match status" value="1"/>
</dbReference>
<dbReference type="InterPro" id="IPR015590">
    <property type="entry name" value="Aldehyde_DH_dom"/>
</dbReference>